<reference evidence="3 4" key="1">
    <citation type="submission" date="2020-01" db="EMBL/GenBank/DDBJ databases">
        <title>Complete genome sequence of a human oral phylogroup 1 Treponema sp. strain ATCC 700766, originally isolated from periodontitis dental plaque.</title>
        <authorList>
            <person name="Chan Y."/>
            <person name="Huo Y.-B."/>
            <person name="Yu X.-L."/>
            <person name="Zeng H."/>
            <person name="Leung W.-K."/>
            <person name="Watt R.M."/>
        </authorList>
    </citation>
    <scope>NUCLEOTIDE SEQUENCE [LARGE SCALE GENOMIC DNA]</scope>
    <source>
        <strain evidence="3 4">OMZ 804</strain>
    </source>
</reference>
<gene>
    <name evidence="3" type="ORF">GWP43_06970</name>
</gene>
<dbReference type="InterPro" id="IPR050697">
    <property type="entry name" value="Adenylyl/Guanylyl_Cyclase_3/4"/>
</dbReference>
<dbReference type="PANTHER" id="PTHR43081">
    <property type="entry name" value="ADENYLATE CYCLASE, TERMINAL-DIFFERENTIATION SPECIFIC-RELATED"/>
    <property type="match status" value="1"/>
</dbReference>
<dbReference type="PANTHER" id="PTHR43081:SF1">
    <property type="entry name" value="ADENYLATE CYCLASE, TERMINAL-DIFFERENTIATION SPECIFIC"/>
    <property type="match status" value="1"/>
</dbReference>
<dbReference type="GO" id="GO:0004016">
    <property type="term" value="F:adenylate cyclase activity"/>
    <property type="evidence" value="ECO:0007669"/>
    <property type="project" value="UniProtKB-ARBA"/>
</dbReference>
<dbReference type="Gene3D" id="3.30.70.1230">
    <property type="entry name" value="Nucleotide cyclase"/>
    <property type="match status" value="1"/>
</dbReference>
<feature type="transmembrane region" description="Helical" evidence="1">
    <location>
        <begin position="293"/>
        <end position="315"/>
    </location>
</feature>
<dbReference type="Proteomes" id="UP000464374">
    <property type="component" value="Chromosome"/>
</dbReference>
<dbReference type="KEGG" id="trz:GWP43_06970"/>
<feature type="transmembrane region" description="Helical" evidence="1">
    <location>
        <begin position="350"/>
        <end position="373"/>
    </location>
</feature>
<dbReference type="GO" id="GO:0009190">
    <property type="term" value="P:cyclic nucleotide biosynthetic process"/>
    <property type="evidence" value="ECO:0007669"/>
    <property type="project" value="InterPro"/>
</dbReference>
<evidence type="ECO:0000313" key="4">
    <source>
        <dbReference type="Proteomes" id="UP000464374"/>
    </source>
</evidence>
<sequence>MKKILVGAFPFFCMILMITFISREKPIQNLREYTVTVQHGLLTLPVHNDQDVFNIRGQWYFTPNQFYYFKDNTRPLYAPLPGRLSETALKTDFGYASYGLRIVGLNPNKVYALQLSHILSSCTIVINGIDRAGQGQPGVSARTEIPGKTISIATFKPLKNGTADIIINISNFHNRYGGTDQSIILGSAEMLNRSFVFNLLFYNIASTVLLLFSIFFIILHLNYKKIPYILWFAFAAITISIRISVFYPHILAYIWPAIPWKLYFILRYSSMPLAALFFTIFINKILNIRYTSVYRSIIVICLLSTTFIVIAPTLLVSRYLYMQQALVFIAAIYDAVIIIRALVKREKSAIWIAIVLCILAGFALYDTLVSQWIVSGKLLLQEGAMVAIIIAVIMSIDGYAEAIHQIEQLVEELKRIQTALRRFFPNQLLMFLQKTSITEINTGDFSELSMTVLSIDIRSFTSISEQLSPDEVFILLNNYFALVAPIIRQYGGVIMKFLGDGFTALFPENSDTAVLCGIEIQKKLQEKCIQLKNLQSIKIRAGIGIDTGRILLGVIGNDSRLDSVVISNTCYTAEELQAATKIYSNTIIISESIFRSLKRPEDFHIRCIQESPIIGEAEQSVLYEVYDCDMPDIQNKKRQTASRIEKALKSIKERDYARAQTYLTQSLEIFSDDPLALYYQRLIIGMLSDNS</sequence>
<protein>
    <submittedName>
        <fullName evidence="3">Adenylate/guanylate cyclase domain-containing protein</fullName>
    </submittedName>
</protein>
<dbReference type="EMBL" id="CP048020">
    <property type="protein sequence ID" value="QHX43228.1"/>
    <property type="molecule type" value="Genomic_DNA"/>
</dbReference>
<accession>A0A6P1Y0C1</accession>
<dbReference type="InterPro" id="IPR001054">
    <property type="entry name" value="A/G_cyclase"/>
</dbReference>
<dbReference type="GO" id="GO:0035556">
    <property type="term" value="P:intracellular signal transduction"/>
    <property type="evidence" value="ECO:0007669"/>
    <property type="project" value="InterPro"/>
</dbReference>
<dbReference type="InterPro" id="IPR011623">
    <property type="entry name" value="7TMR_DISM_rcpt_extracell_dom1"/>
</dbReference>
<feature type="transmembrane region" description="Helical" evidence="1">
    <location>
        <begin position="262"/>
        <end position="281"/>
    </location>
</feature>
<feature type="domain" description="Guanylate cyclase" evidence="2">
    <location>
        <begin position="451"/>
        <end position="577"/>
    </location>
</feature>
<dbReference type="Pfam" id="PF07695">
    <property type="entry name" value="7TMR-DISM_7TM"/>
    <property type="match status" value="1"/>
</dbReference>
<feature type="transmembrane region" description="Helical" evidence="1">
    <location>
        <begin position="199"/>
        <end position="221"/>
    </location>
</feature>
<evidence type="ECO:0000256" key="1">
    <source>
        <dbReference type="SAM" id="Phobius"/>
    </source>
</evidence>
<keyword evidence="1" id="KW-0472">Membrane</keyword>
<dbReference type="Pfam" id="PF00211">
    <property type="entry name" value="Guanylate_cyc"/>
    <property type="match status" value="1"/>
</dbReference>
<dbReference type="AlphaFoldDB" id="A0A6P1Y0C1"/>
<name>A0A6P1Y0C1_9SPIR</name>
<dbReference type="PROSITE" id="PS50125">
    <property type="entry name" value="GUANYLATE_CYCLASE_2"/>
    <property type="match status" value="1"/>
</dbReference>
<organism evidence="3 4">
    <name type="scientific">Treponema vincentii</name>
    <dbReference type="NCBI Taxonomy" id="69710"/>
    <lineage>
        <taxon>Bacteria</taxon>
        <taxon>Pseudomonadati</taxon>
        <taxon>Spirochaetota</taxon>
        <taxon>Spirochaetia</taxon>
        <taxon>Spirochaetales</taxon>
        <taxon>Treponemataceae</taxon>
        <taxon>Treponema</taxon>
    </lineage>
</organism>
<dbReference type="CDD" id="cd07302">
    <property type="entry name" value="CHD"/>
    <property type="match status" value="1"/>
</dbReference>
<feature type="transmembrane region" description="Helical" evidence="1">
    <location>
        <begin position="321"/>
        <end position="343"/>
    </location>
</feature>
<keyword evidence="1" id="KW-1133">Transmembrane helix</keyword>
<keyword evidence="1" id="KW-0812">Transmembrane</keyword>
<dbReference type="SMART" id="SM00044">
    <property type="entry name" value="CYCc"/>
    <property type="match status" value="1"/>
</dbReference>
<evidence type="ECO:0000313" key="3">
    <source>
        <dbReference type="EMBL" id="QHX43228.1"/>
    </source>
</evidence>
<proteinExistence type="predicted"/>
<dbReference type="RefSeq" id="WP_162663557.1">
    <property type="nucleotide sequence ID" value="NZ_CP048020.1"/>
</dbReference>
<evidence type="ECO:0000259" key="2">
    <source>
        <dbReference type="PROSITE" id="PS50125"/>
    </source>
</evidence>
<dbReference type="SUPFAM" id="SSF55073">
    <property type="entry name" value="Nucleotide cyclase"/>
    <property type="match status" value="1"/>
</dbReference>
<dbReference type="InterPro" id="IPR029787">
    <property type="entry name" value="Nucleotide_cyclase"/>
</dbReference>
<feature type="transmembrane region" description="Helical" evidence="1">
    <location>
        <begin position="228"/>
        <end position="250"/>
    </location>
</feature>